<accession>A0A179H437</accession>
<feature type="region of interest" description="Disordered" evidence="1">
    <location>
        <begin position="386"/>
        <end position="495"/>
    </location>
</feature>
<feature type="region of interest" description="Disordered" evidence="1">
    <location>
        <begin position="149"/>
        <end position="200"/>
    </location>
</feature>
<protein>
    <submittedName>
        <fullName evidence="3">Uncharacterized protein</fullName>
    </submittedName>
</protein>
<name>A0A179H437_PURLI</name>
<feature type="compositionally biased region" description="Low complexity" evidence="1">
    <location>
        <begin position="433"/>
        <end position="448"/>
    </location>
</feature>
<proteinExistence type="predicted"/>
<comment type="caution">
    <text evidence="3">The sequence shown here is derived from an EMBL/GenBank/DDBJ whole genome shotgun (WGS) entry which is preliminary data.</text>
</comment>
<keyword evidence="2" id="KW-0732">Signal</keyword>
<dbReference type="AlphaFoldDB" id="A0A179H437"/>
<evidence type="ECO:0000256" key="1">
    <source>
        <dbReference type="SAM" id="MobiDB-lite"/>
    </source>
</evidence>
<dbReference type="EMBL" id="LSBH01000002">
    <property type="protein sequence ID" value="OAQ84966.1"/>
    <property type="molecule type" value="Genomic_DNA"/>
</dbReference>
<evidence type="ECO:0000313" key="4">
    <source>
        <dbReference type="Proteomes" id="UP000078240"/>
    </source>
</evidence>
<organism evidence="3 4">
    <name type="scientific">Purpureocillium lilacinum</name>
    <name type="common">Paecilomyces lilacinus</name>
    <dbReference type="NCBI Taxonomy" id="33203"/>
    <lineage>
        <taxon>Eukaryota</taxon>
        <taxon>Fungi</taxon>
        <taxon>Dikarya</taxon>
        <taxon>Ascomycota</taxon>
        <taxon>Pezizomycotina</taxon>
        <taxon>Sordariomycetes</taxon>
        <taxon>Hypocreomycetidae</taxon>
        <taxon>Hypocreales</taxon>
        <taxon>Ophiocordycipitaceae</taxon>
        <taxon>Purpureocillium</taxon>
    </lineage>
</organism>
<evidence type="ECO:0000256" key="2">
    <source>
        <dbReference type="SAM" id="SignalP"/>
    </source>
</evidence>
<dbReference type="Proteomes" id="UP000078240">
    <property type="component" value="Unassembled WGS sequence"/>
</dbReference>
<gene>
    <name evidence="3" type="ORF">VFPBJ_03735</name>
</gene>
<feature type="compositionally biased region" description="Basic residues" evidence="1">
    <location>
        <begin position="473"/>
        <end position="495"/>
    </location>
</feature>
<reference evidence="3 4" key="1">
    <citation type="submission" date="2016-01" db="EMBL/GenBank/DDBJ databases">
        <title>Biosynthesis of antibiotic leucinostatins and their inhibition on Phytophthora in bio-control Purpureocillium lilacinum.</title>
        <authorList>
            <person name="Wang G."/>
            <person name="Liu Z."/>
            <person name="Lin R."/>
            <person name="Li E."/>
            <person name="Mao Z."/>
            <person name="Ling J."/>
            <person name="Yin W."/>
            <person name="Xie B."/>
        </authorList>
    </citation>
    <scope>NUCLEOTIDE SEQUENCE [LARGE SCALE GENOMIC DNA]</scope>
    <source>
        <strain evidence="3">PLBJ-1</strain>
    </source>
</reference>
<feature type="signal peptide" evidence="2">
    <location>
        <begin position="1"/>
        <end position="20"/>
    </location>
</feature>
<feature type="compositionally biased region" description="Basic and acidic residues" evidence="1">
    <location>
        <begin position="299"/>
        <end position="337"/>
    </location>
</feature>
<feature type="chain" id="PRO_5008103220" evidence="2">
    <location>
        <begin position="21"/>
        <end position="495"/>
    </location>
</feature>
<feature type="region of interest" description="Disordered" evidence="1">
    <location>
        <begin position="296"/>
        <end position="337"/>
    </location>
</feature>
<sequence>MSKLFLITGLAVAAVHSAGAGEEAKAPQKKCFLNVGAVRNLNEYDANADTGCDWETKRAIFCMQTNGTQSDATNEQATMYRACLWGNGDEASSYDKAQADCLACKTASGELTEEEAGRWAKAQKTAKGLFLQNLDIRGKSVWEVVQEANNNGTPGEDSPEDGATGNGTQTSTKQPPSPSTLPTGGSEGNETAAGGAGSGTLEISQSKFQSWMAATFQANRTVEFLHPYTFGNEALVSGNGTTGNSTATGTVEETSQLRVVQAMKLMKSVVRFEKDGMGFKAVFVSQVNNFILTSHRSRAASEEDRQKLRQLEGPKKGIADEDLKQESPVKVKEASPECEESLKAVEEKVLPESQGQLSEQEAQEVTSTVMSKTSLKLEMSVNVQITSEGIKTGSIGAGGEGSDLEDETGAAGGAGSEEMEAGSATGGGEEQTEGGSSTEGGEQTEAGSRTGGGEEQTEGGSSTEGGQPPKKPGSCKRRRRRSSINRRRQVAVRTA</sequence>
<evidence type="ECO:0000313" key="3">
    <source>
        <dbReference type="EMBL" id="OAQ84966.1"/>
    </source>
</evidence>